<keyword evidence="6" id="KW-1185">Reference proteome</keyword>
<dbReference type="PANTHER" id="PTHR43179:SF12">
    <property type="entry name" value="GALACTOFURANOSYLTRANSFERASE GLFT2"/>
    <property type="match status" value="1"/>
</dbReference>
<keyword evidence="2" id="KW-0328">Glycosyltransferase</keyword>
<gene>
    <name evidence="5" type="ORF">C7450_11817</name>
</gene>
<dbReference type="SUPFAM" id="SSF48452">
    <property type="entry name" value="TPR-like"/>
    <property type="match status" value="1"/>
</dbReference>
<dbReference type="InterPro" id="IPR029044">
    <property type="entry name" value="Nucleotide-diphossugar_trans"/>
</dbReference>
<dbReference type="InterPro" id="IPR011990">
    <property type="entry name" value="TPR-like_helical_dom_sf"/>
</dbReference>
<evidence type="ECO:0000256" key="1">
    <source>
        <dbReference type="ARBA" id="ARBA00006739"/>
    </source>
</evidence>
<dbReference type="SUPFAM" id="SSF53448">
    <property type="entry name" value="Nucleotide-diphospho-sugar transferases"/>
    <property type="match status" value="1"/>
</dbReference>
<dbReference type="Gene3D" id="1.25.40.10">
    <property type="entry name" value="Tetratricopeptide repeat domain"/>
    <property type="match status" value="1"/>
</dbReference>
<comment type="caution">
    <text evidence="5">The sequence shown here is derived from an EMBL/GenBank/DDBJ whole genome shotgun (WGS) entry which is preliminary data.</text>
</comment>
<keyword evidence="3 5" id="KW-0808">Transferase</keyword>
<feature type="domain" description="Glycosyltransferase 2-like" evidence="4">
    <location>
        <begin position="267"/>
        <end position="377"/>
    </location>
</feature>
<sequence>MHVRSPLLSSRHSLLLGSSSRSDFALHALDAYQRGDHIRALALIDRCCRAFVPDAEHYRLRAAINEALGAVDAAERDLASALKLTPDDLALRAHWLRVLIDKESERDFAALAAGIFRDDRADIHAAVVARAFAAGETPHTGRHWLDGETIVLHCLWRGEKTIALTLRYGDGRKDSRADNQEHLIDVSGQAAENYKGAFDYSMRTSLPWPDGADRCAFFWPSGEAVAPPILRPVVEGKRGDARETTAAIAAEATPRPPRRAKREAPVTVLIPAYRNLPATRDCIEAVLREPGHGKRYDVIVVDDASPEPELSAYLRDLSAAGKIRLLAHARNMGFIGAVETGLAETTTSDVILLNADTVVPTGWLKRLRAAAYAADNIGTVTPLSNNGDLTSYPVPFGEAPMPEPDYLALIDATAARVNAGGIVDLPSGIGFCFYIRRTCLRALGFFGSDFLTHGYFEDVDFCLRAEEKGFRNVCATDVVVGHLGSASYLDAKRGLVLRNQAETLRRFPDLRRHTTWFMETDPLATARHRITEGLWPDVVRAHTAVVSTCVDTAAGEELLRNLQELQGLEEPLEEAWIHIAPEEHGAVTTLAVKVMGMVGRLPIALPLPASESGRLEALLRTAGVKRIIVLAGEAPSPDVLAIAERLKAEVDAVLVEAPQTAGDLDTALTAWSDLLARAGPIVPGCAALRDALAAHGREPVHAPLMTLERAPPASRPAAGRPDDPLAIVPLDDGPAAFALVRALALKLNQAGRDTPLLVVGETLDDAALMRLGNVFVLGKVDPQEWSAIVATYRSAGVVVPSRRLLLADSRISILAGLPAPIAAFSQGLFAELATGPYDLALPPDAGDEAAAAAIGTWLAHL</sequence>
<dbReference type="EMBL" id="QJJK01000018">
    <property type="protein sequence ID" value="PXW51862.1"/>
    <property type="molecule type" value="Genomic_DNA"/>
</dbReference>
<dbReference type="GO" id="GO:0016757">
    <property type="term" value="F:glycosyltransferase activity"/>
    <property type="evidence" value="ECO:0007669"/>
    <property type="project" value="UniProtKB-KW"/>
</dbReference>
<proteinExistence type="inferred from homology"/>
<organism evidence="5 6">
    <name type="scientific">Chelatococcus asaccharovorans</name>
    <dbReference type="NCBI Taxonomy" id="28210"/>
    <lineage>
        <taxon>Bacteria</taxon>
        <taxon>Pseudomonadati</taxon>
        <taxon>Pseudomonadota</taxon>
        <taxon>Alphaproteobacteria</taxon>
        <taxon>Hyphomicrobiales</taxon>
        <taxon>Chelatococcaceae</taxon>
        <taxon>Chelatococcus</taxon>
    </lineage>
</organism>
<evidence type="ECO:0000256" key="2">
    <source>
        <dbReference type="ARBA" id="ARBA00022676"/>
    </source>
</evidence>
<evidence type="ECO:0000313" key="5">
    <source>
        <dbReference type="EMBL" id="PXW51862.1"/>
    </source>
</evidence>
<comment type="similarity">
    <text evidence="1">Belongs to the glycosyltransferase 2 family.</text>
</comment>
<reference evidence="5 6" key="1">
    <citation type="submission" date="2018-05" db="EMBL/GenBank/DDBJ databases">
        <title>Genomic Encyclopedia of Type Strains, Phase IV (KMG-IV): sequencing the most valuable type-strain genomes for metagenomic binning, comparative biology and taxonomic classification.</title>
        <authorList>
            <person name="Goeker M."/>
        </authorList>
    </citation>
    <scope>NUCLEOTIDE SEQUENCE [LARGE SCALE GENOMIC DNA]</scope>
    <source>
        <strain evidence="5 6">DSM 6462</strain>
    </source>
</reference>
<dbReference type="Gene3D" id="3.90.550.10">
    <property type="entry name" value="Spore Coat Polysaccharide Biosynthesis Protein SpsA, Chain A"/>
    <property type="match status" value="1"/>
</dbReference>
<evidence type="ECO:0000313" key="6">
    <source>
        <dbReference type="Proteomes" id="UP000248021"/>
    </source>
</evidence>
<protein>
    <submittedName>
        <fullName evidence="5">GT2 family glycosyltransferase</fullName>
    </submittedName>
</protein>
<name>A0A2V3TSJ9_9HYPH</name>
<dbReference type="Pfam" id="PF00535">
    <property type="entry name" value="Glycos_transf_2"/>
    <property type="match status" value="1"/>
</dbReference>
<dbReference type="InterPro" id="IPR001173">
    <property type="entry name" value="Glyco_trans_2-like"/>
</dbReference>
<accession>A0A2V3TSJ9</accession>
<evidence type="ECO:0000256" key="3">
    <source>
        <dbReference type="ARBA" id="ARBA00022679"/>
    </source>
</evidence>
<dbReference type="Proteomes" id="UP000248021">
    <property type="component" value="Unassembled WGS sequence"/>
</dbReference>
<evidence type="ECO:0000259" key="4">
    <source>
        <dbReference type="Pfam" id="PF00535"/>
    </source>
</evidence>
<dbReference type="PANTHER" id="PTHR43179">
    <property type="entry name" value="RHAMNOSYLTRANSFERASE WBBL"/>
    <property type="match status" value="1"/>
</dbReference>
<dbReference type="AlphaFoldDB" id="A0A2V3TSJ9"/>